<evidence type="ECO:0000256" key="2">
    <source>
        <dbReference type="SAM" id="SignalP"/>
    </source>
</evidence>
<evidence type="ECO:0000256" key="1">
    <source>
        <dbReference type="ARBA" id="ARBA00009820"/>
    </source>
</evidence>
<dbReference type="Pfam" id="PF07676">
    <property type="entry name" value="PD40"/>
    <property type="match status" value="4"/>
</dbReference>
<dbReference type="InterPro" id="IPR011659">
    <property type="entry name" value="WD40"/>
</dbReference>
<evidence type="ECO:0008006" key="5">
    <source>
        <dbReference type="Google" id="ProtNLM"/>
    </source>
</evidence>
<comment type="similarity">
    <text evidence="1">Belongs to the TolB family.</text>
</comment>
<dbReference type="InterPro" id="IPR011042">
    <property type="entry name" value="6-blade_b-propeller_TolB-like"/>
</dbReference>
<dbReference type="PANTHER" id="PTHR36842:SF1">
    <property type="entry name" value="PROTEIN TOLB"/>
    <property type="match status" value="1"/>
</dbReference>
<proteinExistence type="inferred from homology"/>
<feature type="chain" id="PRO_5014738422" description="Tol-Pal system beta propeller repeat protein TolB" evidence="2">
    <location>
        <begin position="21"/>
        <end position="420"/>
    </location>
</feature>
<name>A0A2D6YJP0_9DELT</name>
<keyword evidence="2" id="KW-0732">Signal</keyword>
<dbReference type="EMBL" id="NZEX01000089">
    <property type="protein sequence ID" value="MAH63342.1"/>
    <property type="molecule type" value="Genomic_DNA"/>
</dbReference>
<accession>A0A2D6YJP0</accession>
<organism evidence="3 4">
    <name type="scientific">SAR324 cluster bacterium</name>
    <dbReference type="NCBI Taxonomy" id="2024889"/>
    <lineage>
        <taxon>Bacteria</taxon>
        <taxon>Deltaproteobacteria</taxon>
        <taxon>SAR324 cluster</taxon>
    </lineage>
</organism>
<evidence type="ECO:0000313" key="3">
    <source>
        <dbReference type="EMBL" id="MAH63342.1"/>
    </source>
</evidence>
<dbReference type="Proteomes" id="UP000226525">
    <property type="component" value="Unassembled WGS sequence"/>
</dbReference>
<feature type="signal peptide" evidence="2">
    <location>
        <begin position="1"/>
        <end position="20"/>
    </location>
</feature>
<evidence type="ECO:0000313" key="4">
    <source>
        <dbReference type="Proteomes" id="UP000226525"/>
    </source>
</evidence>
<dbReference type="SUPFAM" id="SSF69304">
    <property type="entry name" value="Tricorn protease N-terminal domain"/>
    <property type="match status" value="1"/>
</dbReference>
<protein>
    <recommendedName>
        <fullName evidence="5">Tol-Pal system beta propeller repeat protein TolB</fullName>
    </recommendedName>
</protein>
<sequence length="420" mass="47134">MKHWMFSVLIFLGSLSPTLAQTYSSEEVIVSGIDFSRFSAELKVDPNLDITLSKRWARNIERNFCWSGVFTLVNSTYDYCQAKREAEMQIQLNQRKSGLEFAVADLQGNVLLGEMLPIDKDEISEKDIISGVNQITEKLTGIEGILGTSIAFTLKQPGRKKIIALTNTHGMGLRSLTNSKEISLLPRWSPDSTKLIYTTVGNRGTTIWMHNVLKNKADELRRGEDGVTSGGTWYGNGSRVVATISMNANVDLYDIDIESGRTQRLTRHSSIDTAPTLSPDNHNLVFVSDRTGREQIYMRDMESGSIYRLTFDGFSNSDPVWSPDGTRIVFSRSVNGRNQIFLMDPFGDDYQQLTFGRFDSEKPTWSPDGRQIVFAADRTGIFKLYVMFVDGTGVRRLTSTPRGFEETGASWSRRAVGGEY</sequence>
<gene>
    <name evidence="3" type="ORF">CMN54_07855</name>
</gene>
<reference evidence="4" key="1">
    <citation type="submission" date="2017-09" db="EMBL/GenBank/DDBJ databases">
        <title>The Reconstruction of 2,631 Draft Metagenome-Assembled Genomes from the Global Oceans.</title>
        <authorList>
            <person name="Tully B.J."/>
            <person name="Graham E.D."/>
            <person name="Heidelberg J.F."/>
        </authorList>
    </citation>
    <scope>NUCLEOTIDE SEQUENCE [LARGE SCALE GENOMIC DNA]</scope>
</reference>
<dbReference type="AlphaFoldDB" id="A0A2D6YJP0"/>
<dbReference type="Gene3D" id="2.120.10.30">
    <property type="entry name" value="TolB, C-terminal domain"/>
    <property type="match status" value="2"/>
</dbReference>
<comment type="caution">
    <text evidence="3">The sequence shown here is derived from an EMBL/GenBank/DDBJ whole genome shotgun (WGS) entry which is preliminary data.</text>
</comment>
<dbReference type="PANTHER" id="PTHR36842">
    <property type="entry name" value="PROTEIN TOLB HOMOLOG"/>
    <property type="match status" value="1"/>
</dbReference>